<name>Q4S8Z0_TETNG</name>
<feature type="transmembrane region" description="Helical" evidence="1">
    <location>
        <begin position="88"/>
        <end position="108"/>
    </location>
</feature>
<protein>
    <submittedName>
        <fullName evidence="2">(spotted green pufferfish) hypothetical protein</fullName>
    </submittedName>
</protein>
<proteinExistence type="predicted"/>
<keyword evidence="1" id="KW-0472">Membrane</keyword>
<dbReference type="EMBL" id="CAAE01014703">
    <property type="protein sequence ID" value="CAG02892.1"/>
    <property type="molecule type" value="Genomic_DNA"/>
</dbReference>
<accession>Q4S8Z0</accession>
<organism evidence="2">
    <name type="scientific">Tetraodon nigroviridis</name>
    <name type="common">Spotted green pufferfish</name>
    <name type="synonym">Chelonodon nigroviridis</name>
    <dbReference type="NCBI Taxonomy" id="99883"/>
    <lineage>
        <taxon>Eukaryota</taxon>
        <taxon>Metazoa</taxon>
        <taxon>Chordata</taxon>
        <taxon>Craniata</taxon>
        <taxon>Vertebrata</taxon>
        <taxon>Euteleostomi</taxon>
        <taxon>Actinopterygii</taxon>
        <taxon>Neopterygii</taxon>
        <taxon>Teleostei</taxon>
        <taxon>Neoteleostei</taxon>
        <taxon>Acanthomorphata</taxon>
        <taxon>Eupercaria</taxon>
        <taxon>Tetraodontiformes</taxon>
        <taxon>Tetradontoidea</taxon>
        <taxon>Tetraodontidae</taxon>
        <taxon>Tetraodon</taxon>
    </lineage>
</organism>
<sequence length="117" mass="12900">MTIKGFLITFLMPEKCYETFFVDLHPHGLWLLSAYSVAMFLLGSYAAPAVISLLHETSLAAFIASKGFQARTNHVNGHTGQLSSVSVLLSWAGSLGLTFIALQVWQYCTSLQSDTRR</sequence>
<evidence type="ECO:0000256" key="1">
    <source>
        <dbReference type="SAM" id="Phobius"/>
    </source>
</evidence>
<dbReference type="AlphaFoldDB" id="Q4S8Z0"/>
<reference evidence="2" key="1">
    <citation type="journal article" date="2004" name="Nature">
        <title>Genome duplication in the teleost fish Tetraodon nigroviridis reveals the early vertebrate proto-karyotype.</title>
        <authorList>
            <person name="Jaillon O."/>
            <person name="Aury J.-M."/>
            <person name="Brunet F."/>
            <person name="Petit J.-L."/>
            <person name="Stange-Thomann N."/>
            <person name="Mauceli E."/>
            <person name="Bouneau L."/>
            <person name="Fischer C."/>
            <person name="Ozouf-Costaz C."/>
            <person name="Bernot A."/>
            <person name="Nicaud S."/>
            <person name="Jaffe D."/>
            <person name="Fisher S."/>
            <person name="Lutfalla G."/>
            <person name="Dossat C."/>
            <person name="Segurens B."/>
            <person name="Dasilva C."/>
            <person name="Salanoubat M."/>
            <person name="Levy M."/>
            <person name="Boudet N."/>
            <person name="Castellano S."/>
            <person name="Anthouard V."/>
            <person name="Jubin C."/>
            <person name="Castelli V."/>
            <person name="Katinka M."/>
            <person name="Vacherie B."/>
            <person name="Biemont C."/>
            <person name="Skalli Z."/>
            <person name="Cattolico L."/>
            <person name="Poulain J."/>
            <person name="De Berardinis V."/>
            <person name="Cruaud C."/>
            <person name="Duprat S."/>
            <person name="Brottier P."/>
            <person name="Coutanceau J.-P."/>
            <person name="Gouzy J."/>
            <person name="Parra G."/>
            <person name="Lardier G."/>
            <person name="Chapple C."/>
            <person name="McKernan K.J."/>
            <person name="McEwan P."/>
            <person name="Bosak S."/>
            <person name="Kellis M."/>
            <person name="Volff J.-N."/>
            <person name="Guigo R."/>
            <person name="Zody M.C."/>
            <person name="Mesirov J."/>
            <person name="Lindblad-Toh K."/>
            <person name="Birren B."/>
            <person name="Nusbaum C."/>
            <person name="Kahn D."/>
            <person name="Robinson-Rechavi M."/>
            <person name="Laudet V."/>
            <person name="Schachter V."/>
            <person name="Quetier F."/>
            <person name="Saurin W."/>
            <person name="Scarpelli C."/>
            <person name="Wincker P."/>
            <person name="Lander E.S."/>
            <person name="Weissenbach J."/>
            <person name="Roest Crollius H."/>
        </authorList>
    </citation>
    <scope>NUCLEOTIDE SEQUENCE [LARGE SCALE GENOMIC DNA]</scope>
</reference>
<keyword evidence="1" id="KW-1133">Transmembrane helix</keyword>
<comment type="caution">
    <text evidence="2">The sequence shown here is derived from an EMBL/GenBank/DDBJ whole genome shotgun (WGS) entry which is preliminary data.</text>
</comment>
<feature type="transmembrane region" description="Helical" evidence="1">
    <location>
        <begin position="29"/>
        <end position="51"/>
    </location>
</feature>
<dbReference type="OrthoDB" id="271506at2759"/>
<gene>
    <name evidence="2" type="ORF">GSTENG00022129001</name>
</gene>
<dbReference type="KEGG" id="tng:GSTEN00022129G001"/>
<evidence type="ECO:0000313" key="2">
    <source>
        <dbReference type="EMBL" id="CAG02892.1"/>
    </source>
</evidence>
<keyword evidence="1" id="KW-0812">Transmembrane</keyword>
<reference evidence="2" key="2">
    <citation type="submission" date="2004-02" db="EMBL/GenBank/DDBJ databases">
        <authorList>
            <consortium name="Genoscope"/>
            <consortium name="Whitehead Institute Centre for Genome Research"/>
        </authorList>
    </citation>
    <scope>NUCLEOTIDE SEQUENCE</scope>
</reference>